<evidence type="ECO:0000256" key="5">
    <source>
        <dbReference type="ARBA" id="ARBA00022842"/>
    </source>
</evidence>
<keyword evidence="3 6" id="KW-0808">Transferase</keyword>
<dbReference type="AlphaFoldDB" id="A0A417ZBU8"/>
<dbReference type="PROSITE" id="PS00444">
    <property type="entry name" value="POLYPRENYL_SYNTHASE_2"/>
    <property type="match status" value="1"/>
</dbReference>
<protein>
    <submittedName>
        <fullName evidence="7">Polyprenyl synthetase family protein</fullName>
    </submittedName>
</protein>
<dbReference type="InterPro" id="IPR000092">
    <property type="entry name" value="Polyprenyl_synt"/>
</dbReference>
<evidence type="ECO:0000256" key="3">
    <source>
        <dbReference type="ARBA" id="ARBA00022679"/>
    </source>
</evidence>
<accession>A0A417ZBU8</accession>
<dbReference type="Pfam" id="PF00348">
    <property type="entry name" value="polyprenyl_synt"/>
    <property type="match status" value="1"/>
</dbReference>
<reference evidence="7 8" key="1">
    <citation type="submission" date="2018-08" db="EMBL/GenBank/DDBJ databases">
        <title>Whole genome sequence analysis of Dermacoccus abyssi bacteria isolated from Deep Mariana trench Micromonospora spp reveals genes involved in the environmental adaptation and production of secondary metabolites.</title>
        <authorList>
            <person name="Abdel-Mageed W.M."/>
            <person name="Lehri B."/>
            <person name="Nouioui I."/>
            <person name="Goodfellow I."/>
            <person name="Jaspars M."/>
            <person name="Karlyshev A."/>
        </authorList>
    </citation>
    <scope>NUCLEOTIDE SEQUENCE [LARGE SCALE GENOMIC DNA]</scope>
    <source>
        <strain evidence="7 8">MT1.1</strain>
    </source>
</reference>
<organism evidence="7 8">
    <name type="scientific">Dermacoccus abyssi</name>
    <dbReference type="NCBI Taxonomy" id="322596"/>
    <lineage>
        <taxon>Bacteria</taxon>
        <taxon>Bacillati</taxon>
        <taxon>Actinomycetota</taxon>
        <taxon>Actinomycetes</taxon>
        <taxon>Micrococcales</taxon>
        <taxon>Dermacoccaceae</taxon>
        <taxon>Dermacoccus</taxon>
    </lineage>
</organism>
<comment type="caution">
    <text evidence="7">The sequence shown here is derived from an EMBL/GenBank/DDBJ whole genome shotgun (WGS) entry which is preliminary data.</text>
</comment>
<comment type="cofactor">
    <cofactor evidence="1">
        <name>Mg(2+)</name>
        <dbReference type="ChEBI" id="CHEBI:18420"/>
    </cofactor>
</comment>
<sequence>MTSPAAAVVPEASDELTQRLADGLVRVNDRLDEVVDHDSPLVKEASHHLVDAGGKRFRPLLTLLTAELGTGASNEVVDAAAAVELTHLASLYHDDVMDESDLRRGVPSANSVYGNSTAILVGDLLFGKASELVAHLGSEAVLLQARTFVRLCSGQIEDERQAPDGEDPMAYYLRVLADKTGVLIAAAAQYGAMFSGCDARVIDLLGRYGELVGLVFQLSDDIIDITSDAETLGKMPGTDLREGVATLPTFYVNASNDPADERLKELLARPLVDDAEHAEALELLRRHPAIDKAREHTASLAREAAALIDELGEGDAQTALKALPMSVASRSA</sequence>
<dbReference type="EMBL" id="QWLM01000001">
    <property type="protein sequence ID" value="RHW48119.1"/>
    <property type="molecule type" value="Genomic_DNA"/>
</dbReference>
<dbReference type="SFLD" id="SFLDG01017">
    <property type="entry name" value="Polyprenyl_Transferase_Like"/>
    <property type="match status" value="1"/>
</dbReference>
<dbReference type="GO" id="GO:0004659">
    <property type="term" value="F:prenyltransferase activity"/>
    <property type="evidence" value="ECO:0007669"/>
    <property type="project" value="InterPro"/>
</dbReference>
<dbReference type="PANTHER" id="PTHR12001">
    <property type="entry name" value="GERANYLGERANYL PYROPHOSPHATE SYNTHASE"/>
    <property type="match status" value="1"/>
</dbReference>
<dbReference type="SFLD" id="SFLDS00005">
    <property type="entry name" value="Isoprenoid_Synthase_Type_I"/>
    <property type="match status" value="1"/>
</dbReference>
<comment type="similarity">
    <text evidence="2 6">Belongs to the FPP/GGPP synthase family.</text>
</comment>
<evidence type="ECO:0000256" key="4">
    <source>
        <dbReference type="ARBA" id="ARBA00022723"/>
    </source>
</evidence>
<keyword evidence="5" id="KW-0460">Magnesium</keyword>
<dbReference type="Proteomes" id="UP000285376">
    <property type="component" value="Unassembled WGS sequence"/>
</dbReference>
<dbReference type="Gene3D" id="1.10.600.10">
    <property type="entry name" value="Farnesyl Diphosphate Synthase"/>
    <property type="match status" value="1"/>
</dbReference>
<keyword evidence="4" id="KW-0479">Metal-binding</keyword>
<dbReference type="PANTHER" id="PTHR12001:SF69">
    <property type="entry name" value="ALL TRANS-POLYPRENYL-DIPHOSPHATE SYNTHASE PDSS1"/>
    <property type="match status" value="1"/>
</dbReference>
<dbReference type="GO" id="GO:0008299">
    <property type="term" value="P:isoprenoid biosynthetic process"/>
    <property type="evidence" value="ECO:0007669"/>
    <property type="project" value="InterPro"/>
</dbReference>
<dbReference type="GO" id="GO:0046872">
    <property type="term" value="F:metal ion binding"/>
    <property type="evidence" value="ECO:0007669"/>
    <property type="project" value="UniProtKB-KW"/>
</dbReference>
<proteinExistence type="inferred from homology"/>
<dbReference type="CDD" id="cd00685">
    <property type="entry name" value="Trans_IPPS_HT"/>
    <property type="match status" value="1"/>
</dbReference>
<gene>
    <name evidence="7" type="ORF">D1832_01430</name>
</gene>
<name>A0A417ZBU8_9MICO</name>
<dbReference type="RefSeq" id="WP_118912281.1">
    <property type="nucleotide sequence ID" value="NZ_CBCRVH010000001.1"/>
</dbReference>
<dbReference type="InterPro" id="IPR033749">
    <property type="entry name" value="Polyprenyl_synt_CS"/>
</dbReference>
<dbReference type="InterPro" id="IPR008949">
    <property type="entry name" value="Isoprenoid_synthase_dom_sf"/>
</dbReference>
<evidence type="ECO:0000256" key="1">
    <source>
        <dbReference type="ARBA" id="ARBA00001946"/>
    </source>
</evidence>
<evidence type="ECO:0000313" key="8">
    <source>
        <dbReference type="Proteomes" id="UP000285376"/>
    </source>
</evidence>
<evidence type="ECO:0000256" key="2">
    <source>
        <dbReference type="ARBA" id="ARBA00006706"/>
    </source>
</evidence>
<dbReference type="SUPFAM" id="SSF48576">
    <property type="entry name" value="Terpenoid synthases"/>
    <property type="match status" value="1"/>
</dbReference>
<evidence type="ECO:0000313" key="7">
    <source>
        <dbReference type="EMBL" id="RHW48119.1"/>
    </source>
</evidence>
<evidence type="ECO:0000256" key="6">
    <source>
        <dbReference type="RuleBase" id="RU004466"/>
    </source>
</evidence>